<gene>
    <name evidence="3" type="ORF">NW755_010702</name>
</gene>
<organism evidence="3 4">
    <name type="scientific">Fusarium falciforme</name>
    <dbReference type="NCBI Taxonomy" id="195108"/>
    <lineage>
        <taxon>Eukaryota</taxon>
        <taxon>Fungi</taxon>
        <taxon>Dikarya</taxon>
        <taxon>Ascomycota</taxon>
        <taxon>Pezizomycotina</taxon>
        <taxon>Sordariomycetes</taxon>
        <taxon>Hypocreomycetidae</taxon>
        <taxon>Hypocreales</taxon>
        <taxon>Nectriaceae</taxon>
        <taxon>Fusarium</taxon>
        <taxon>Fusarium solani species complex</taxon>
    </lineage>
</organism>
<comment type="caution">
    <text evidence="3">The sequence shown here is derived from an EMBL/GenBank/DDBJ whole genome shotgun (WGS) entry which is preliminary data.</text>
</comment>
<evidence type="ECO:0000313" key="4">
    <source>
        <dbReference type="Proteomes" id="UP001152087"/>
    </source>
</evidence>
<proteinExistence type="predicted"/>
<accession>A0A9W8QXX4</accession>
<evidence type="ECO:0000256" key="1">
    <source>
        <dbReference type="SAM" id="MobiDB-lite"/>
    </source>
</evidence>
<feature type="transmembrane region" description="Helical" evidence="2">
    <location>
        <begin position="31"/>
        <end position="47"/>
    </location>
</feature>
<evidence type="ECO:0000256" key="2">
    <source>
        <dbReference type="SAM" id="Phobius"/>
    </source>
</evidence>
<evidence type="ECO:0000313" key="3">
    <source>
        <dbReference type="EMBL" id="KAJ4182014.1"/>
    </source>
</evidence>
<feature type="transmembrane region" description="Helical" evidence="2">
    <location>
        <begin position="150"/>
        <end position="183"/>
    </location>
</feature>
<dbReference type="OrthoDB" id="5081612at2759"/>
<keyword evidence="2" id="KW-1133">Transmembrane helix</keyword>
<protein>
    <submittedName>
        <fullName evidence="3">Uncharacterized protein</fullName>
    </submittedName>
</protein>
<keyword evidence="2" id="KW-0472">Membrane</keyword>
<dbReference type="AlphaFoldDB" id="A0A9W8QXX4"/>
<reference evidence="3" key="1">
    <citation type="submission" date="2022-09" db="EMBL/GenBank/DDBJ databases">
        <title>Fusarium specimens isolated from Avocado Roots.</title>
        <authorList>
            <person name="Stajich J."/>
            <person name="Roper C."/>
            <person name="Heimlech-Rivalta G."/>
        </authorList>
    </citation>
    <scope>NUCLEOTIDE SEQUENCE</scope>
    <source>
        <strain evidence="3">A02</strain>
    </source>
</reference>
<dbReference type="Proteomes" id="UP001152087">
    <property type="component" value="Unassembled WGS sequence"/>
</dbReference>
<feature type="region of interest" description="Disordered" evidence="1">
    <location>
        <begin position="61"/>
        <end position="89"/>
    </location>
</feature>
<keyword evidence="2" id="KW-0812">Transmembrane</keyword>
<sequence length="232" mass="26571">MSSYCFTTEDPPPQQAWYKDEALYEFTSSDLFWVLAIAILVNCWWVDKQFESFVELASDPKEPEKAEKEADKVLNEPDSTGPPKSPASRHVWLKSQITSEPRRCLAMTICTLVFPVQLLHGSWVLKTLWRWTAALFKATYPSIRPRLFGFILYSPITLLTLVIWIAFLFTGLCLIVAQFLCLLNIKEMKLSVPSKTSEKVAQQVDDEEWNEVMKNSEQGEVGKEKNKAKLAD</sequence>
<name>A0A9W8QXX4_9HYPO</name>
<dbReference type="EMBL" id="JAOQAV010000037">
    <property type="protein sequence ID" value="KAJ4182014.1"/>
    <property type="molecule type" value="Genomic_DNA"/>
</dbReference>
<keyword evidence="4" id="KW-1185">Reference proteome</keyword>
<feature type="compositionally biased region" description="Basic and acidic residues" evidence="1">
    <location>
        <begin position="61"/>
        <end position="75"/>
    </location>
</feature>